<evidence type="ECO:0000313" key="2">
    <source>
        <dbReference type="Proteomes" id="UP000002230"/>
    </source>
</evidence>
<dbReference type="PATRIC" id="fig|718251.5.peg.952"/>
<protein>
    <submittedName>
        <fullName evidence="1">Uncharacterized protein</fullName>
    </submittedName>
</protein>
<proteinExistence type="predicted"/>
<dbReference type="KEGG" id="etd:ETAF_0926"/>
<accession>A0A0H3DR54</accession>
<dbReference type="AlphaFoldDB" id="A0A0H3DR54"/>
<reference evidence="2" key="1">
    <citation type="submission" date="2010-08" db="EMBL/GenBank/DDBJ databases">
        <title>Genome comparisons of Edwardsiella bacteria analysed using deep sequencing technology.</title>
        <authorList>
            <person name="van Soest J.J."/>
            <person name="Henkel C.V."/>
            <person name="Jansen H.J."/>
            <person name="van den Hondel C.A.M.J.J."/>
            <person name="Bloemberg G.V."/>
            <person name="Meijer A.H."/>
            <person name="Spaink H.P."/>
        </authorList>
    </citation>
    <scope>NUCLEOTIDE SEQUENCE [LARGE SCALE GENOMIC DNA]</scope>
    <source>
        <strain evidence="2">FL6-60</strain>
    </source>
</reference>
<name>A0A0H3DR54_EDWTF</name>
<organism evidence="1 2">
    <name type="scientific">Edwardsiella tarda (strain FL6-60)</name>
    <dbReference type="NCBI Taxonomy" id="718251"/>
    <lineage>
        <taxon>Bacteria</taxon>
        <taxon>Pseudomonadati</taxon>
        <taxon>Pseudomonadota</taxon>
        <taxon>Gammaproteobacteria</taxon>
        <taxon>Enterobacterales</taxon>
        <taxon>Hafniaceae</taxon>
        <taxon>Edwardsiella</taxon>
    </lineage>
</organism>
<dbReference type="HOGENOM" id="CLU_1945373_0_0_6"/>
<sequence>MIHCGFQAPDRFFPAYKQRNHHVRINHHIAQRQYGDFYAFGTLRIHRALSLFSFRQVMEKQRRTTDNGCFARGLSEYMGIHLRDSTLWPAEKKWGMLSPIFYPVSRIAAGGLRATAATVSYSPEACASG</sequence>
<dbReference type="Proteomes" id="UP000002230">
    <property type="component" value="Chromosome"/>
</dbReference>
<reference evidence="1 2" key="2">
    <citation type="journal article" date="2011" name="BMC Immunol.">
        <title>Comparison of static immersion and intravenous injection systems for exposure of zebrafish embryos to the natural pathogen Edwardsiella tarda.</title>
        <authorList>
            <person name="van Soest J.J."/>
            <person name="Stockhammer O.W."/>
            <person name="Ordas A."/>
            <person name="Bloemberg G.V."/>
            <person name="Spaink H.P."/>
            <person name="Meijer A.H."/>
        </authorList>
    </citation>
    <scope>NUCLEOTIDE SEQUENCE [LARGE SCALE GENOMIC DNA]</scope>
    <source>
        <strain evidence="1 2">FL6-60</strain>
    </source>
</reference>
<evidence type="ECO:0000313" key="1">
    <source>
        <dbReference type="EMBL" id="ADM41045.1"/>
    </source>
</evidence>
<dbReference type="EMBL" id="CP002154">
    <property type="protein sequence ID" value="ADM41045.1"/>
    <property type="molecule type" value="Genomic_DNA"/>
</dbReference>
<keyword evidence="2" id="KW-1185">Reference proteome</keyword>
<gene>
    <name evidence="1" type="ordered locus">ETAF_0926</name>
</gene>